<dbReference type="InterPro" id="IPR008914">
    <property type="entry name" value="PEBP"/>
</dbReference>
<protein>
    <recommendedName>
        <fullName evidence="4">Phospholipid-binding protein, PBP family</fullName>
    </recommendedName>
</protein>
<dbReference type="CDD" id="cd00865">
    <property type="entry name" value="PEBP_bact_arch"/>
    <property type="match status" value="1"/>
</dbReference>
<organism evidence="2 3">
    <name type="scientific">Actinoplanes nipponensis</name>
    <dbReference type="NCBI Taxonomy" id="135950"/>
    <lineage>
        <taxon>Bacteria</taxon>
        <taxon>Bacillati</taxon>
        <taxon>Actinomycetota</taxon>
        <taxon>Actinomycetes</taxon>
        <taxon>Micromonosporales</taxon>
        <taxon>Micromonosporaceae</taxon>
        <taxon>Actinoplanes</taxon>
    </lineage>
</organism>
<dbReference type="InterPro" id="IPR036610">
    <property type="entry name" value="PEBP-like_sf"/>
</dbReference>
<evidence type="ECO:0000313" key="2">
    <source>
        <dbReference type="EMBL" id="GIE52172.1"/>
    </source>
</evidence>
<dbReference type="Gene3D" id="3.90.280.10">
    <property type="entry name" value="PEBP-like"/>
    <property type="match status" value="1"/>
</dbReference>
<dbReference type="EMBL" id="BOMQ01000065">
    <property type="protein sequence ID" value="GIE52172.1"/>
    <property type="molecule type" value="Genomic_DNA"/>
</dbReference>
<accession>A0A919JMQ1</accession>
<gene>
    <name evidence="2" type="ORF">Ani05nite_57060</name>
</gene>
<dbReference type="Pfam" id="PF01161">
    <property type="entry name" value="PBP"/>
    <property type="match status" value="1"/>
</dbReference>
<dbReference type="InterPro" id="IPR005247">
    <property type="entry name" value="YbhB_YbcL/LppC-like"/>
</dbReference>
<proteinExistence type="inferred from homology"/>
<dbReference type="NCBIfam" id="TIGR00481">
    <property type="entry name" value="YbhB/YbcL family Raf kinase inhibitor-like protein"/>
    <property type="match status" value="1"/>
</dbReference>
<sequence length="161" mass="16624">MTYDPYALAFPAPAFTVTSQDFTDGGALPDSAYQPLNESPELFWGHPPEGARSLVVTAFDADAPIPGGLWHWAVKDIPATLSGLPHGGGAGIALVNDLGGVGYTGANPPAGTGVHRMYICVTALAVESLEIPEGASRALLNIALIPHTVGRAILVGTSRPR</sequence>
<comment type="caution">
    <text evidence="2">The sequence shown here is derived from an EMBL/GenBank/DDBJ whole genome shotgun (WGS) entry which is preliminary data.</text>
</comment>
<evidence type="ECO:0000313" key="3">
    <source>
        <dbReference type="Proteomes" id="UP000647172"/>
    </source>
</evidence>
<dbReference type="SUPFAM" id="SSF49777">
    <property type="entry name" value="PEBP-like"/>
    <property type="match status" value="1"/>
</dbReference>
<evidence type="ECO:0008006" key="4">
    <source>
        <dbReference type="Google" id="ProtNLM"/>
    </source>
</evidence>
<evidence type="ECO:0000256" key="1">
    <source>
        <dbReference type="ARBA" id="ARBA00007120"/>
    </source>
</evidence>
<dbReference type="RefSeq" id="WP_203773394.1">
    <property type="nucleotide sequence ID" value="NZ_BAAAYJ010000093.1"/>
</dbReference>
<dbReference type="AlphaFoldDB" id="A0A919JMQ1"/>
<comment type="similarity">
    <text evidence="1">Belongs to the UPF0098 family.</text>
</comment>
<reference evidence="2" key="1">
    <citation type="submission" date="2021-01" db="EMBL/GenBank/DDBJ databases">
        <title>Whole genome shotgun sequence of Actinoplanes nipponensis NBRC 14063.</title>
        <authorList>
            <person name="Komaki H."/>
            <person name="Tamura T."/>
        </authorList>
    </citation>
    <scope>NUCLEOTIDE SEQUENCE</scope>
    <source>
        <strain evidence="2">NBRC 14063</strain>
    </source>
</reference>
<name>A0A919JMQ1_9ACTN</name>
<dbReference type="Proteomes" id="UP000647172">
    <property type="component" value="Unassembled WGS sequence"/>
</dbReference>
<keyword evidence="3" id="KW-1185">Reference proteome</keyword>